<proteinExistence type="predicted"/>
<dbReference type="PANTHER" id="PTHR33542:SF3">
    <property type="entry name" value="SIROHYDROCHLORIN FERROCHELATASE, CHLOROPLASTIC"/>
    <property type="match status" value="1"/>
</dbReference>
<dbReference type="RefSeq" id="WP_029565580.1">
    <property type="nucleotide sequence ID" value="NZ_JNVC02000001.1"/>
</dbReference>
<keyword evidence="2" id="KW-0456">Lyase</keyword>
<dbReference type="InterPro" id="IPR002762">
    <property type="entry name" value="CbiX-like"/>
</dbReference>
<dbReference type="InterPro" id="IPR050963">
    <property type="entry name" value="Sirohydro_Cobaltochel/CbiX"/>
</dbReference>
<evidence type="ECO:0000256" key="2">
    <source>
        <dbReference type="ARBA" id="ARBA00023239"/>
    </source>
</evidence>
<dbReference type="CDD" id="cd03414">
    <property type="entry name" value="CbiX_SirB_C"/>
    <property type="match status" value="1"/>
</dbReference>
<dbReference type="Pfam" id="PF01903">
    <property type="entry name" value="CbiX"/>
    <property type="match status" value="2"/>
</dbReference>
<keyword evidence="4" id="KW-1185">Reference proteome</keyword>
<dbReference type="GO" id="GO:0046872">
    <property type="term" value="F:metal ion binding"/>
    <property type="evidence" value="ECO:0007669"/>
    <property type="project" value="UniProtKB-KW"/>
</dbReference>
<comment type="caution">
    <text evidence="3">The sequence shown here is derived from an EMBL/GenBank/DDBJ whole genome shotgun (WGS) entry which is preliminary data.</text>
</comment>
<dbReference type="STRING" id="246786.GS18_0204495"/>
<dbReference type="Gene3D" id="3.40.50.1400">
    <property type="match status" value="2"/>
</dbReference>
<dbReference type="OrthoDB" id="9797895at2"/>
<accession>A0A084H3M8</accession>
<dbReference type="EMBL" id="JNVC02000001">
    <property type="protein sequence ID" value="KEZ54190.1"/>
    <property type="molecule type" value="Genomic_DNA"/>
</dbReference>
<evidence type="ECO:0000313" key="3">
    <source>
        <dbReference type="EMBL" id="KEZ54190.1"/>
    </source>
</evidence>
<sequence length="261" mass="28699">MIQAVLYVCHGSRIRQACDEAVSFIRRVQPHIEADIQEICFLELAEPSIEEGFAACVRKGAGKIAVVPLLLLTAAHAKEDIPKEVKEAASLFPHVEVTYGKPIGVHEKLAESVLKRVTEQGNPGPDSLIVIVGRGSSDPDVARDLEEISLLVRDRAGGSEVDIAFVTAAKPSLDDMLDRVAGMNDKRIFLVPYLLFTGLVMREVMRKALSVPHKDLTVCRYLGYDSGVEEVFTERVQEAVSNRNGAFDFIYEGKTYASIND</sequence>
<reference evidence="3 4" key="1">
    <citation type="journal article" date="2005" name="Int. J. Syst. Evol. Microbiol.">
        <title>Bacillus cibi sp. nov., isolated from jeotgal, a traditional Korean fermented seafood.</title>
        <authorList>
            <person name="Yoon J.H."/>
            <person name="Lee C.H."/>
            <person name="Oh T.K."/>
        </authorList>
    </citation>
    <scope>NUCLEOTIDE SEQUENCE [LARGE SCALE GENOMIC DNA]</scope>
    <source>
        <strain evidence="3 4">DSM 16189</strain>
    </source>
</reference>
<dbReference type="SUPFAM" id="SSF53800">
    <property type="entry name" value="Chelatase"/>
    <property type="match status" value="1"/>
</dbReference>
<name>A0A084H3M8_METID</name>
<dbReference type="Proteomes" id="UP000028549">
    <property type="component" value="Unassembled WGS sequence"/>
</dbReference>
<organism evidence="3 4">
    <name type="scientific">Metabacillus indicus</name>
    <name type="common">Bacillus indicus</name>
    <dbReference type="NCBI Taxonomy" id="246786"/>
    <lineage>
        <taxon>Bacteria</taxon>
        <taxon>Bacillati</taxon>
        <taxon>Bacillota</taxon>
        <taxon>Bacilli</taxon>
        <taxon>Bacillales</taxon>
        <taxon>Bacillaceae</taxon>
        <taxon>Metabacillus</taxon>
    </lineage>
</organism>
<evidence type="ECO:0000256" key="1">
    <source>
        <dbReference type="ARBA" id="ARBA00022723"/>
    </source>
</evidence>
<keyword evidence="1" id="KW-0479">Metal-binding</keyword>
<dbReference type="GO" id="GO:0016829">
    <property type="term" value="F:lyase activity"/>
    <property type="evidence" value="ECO:0007669"/>
    <property type="project" value="UniProtKB-KW"/>
</dbReference>
<evidence type="ECO:0008006" key="5">
    <source>
        <dbReference type="Google" id="ProtNLM"/>
    </source>
</evidence>
<dbReference type="CDD" id="cd03416">
    <property type="entry name" value="CbiX_SirB_N"/>
    <property type="match status" value="1"/>
</dbReference>
<dbReference type="AlphaFoldDB" id="A0A084H3M8"/>
<gene>
    <name evidence="3" type="ORF">GS18_0204495</name>
</gene>
<dbReference type="PANTHER" id="PTHR33542">
    <property type="entry name" value="SIROHYDROCHLORIN FERROCHELATASE, CHLOROPLASTIC"/>
    <property type="match status" value="1"/>
</dbReference>
<evidence type="ECO:0000313" key="4">
    <source>
        <dbReference type="Proteomes" id="UP000028549"/>
    </source>
</evidence>
<protein>
    <recommendedName>
        <fullName evidence="5">Sirohydrochlorin ferrochelatase</fullName>
    </recommendedName>
</protein>